<reference evidence="2 3" key="1">
    <citation type="journal article" date="2018" name="Elife">
        <title>Firefly genomes illuminate parallel origins of bioluminescence in beetles.</title>
        <authorList>
            <person name="Fallon T.R."/>
            <person name="Lower S.E."/>
            <person name="Chang C.H."/>
            <person name="Bessho-Uehara M."/>
            <person name="Martin G.J."/>
            <person name="Bewick A.J."/>
            <person name="Behringer M."/>
            <person name="Debat H.J."/>
            <person name="Wong I."/>
            <person name="Day J.C."/>
            <person name="Suvorov A."/>
            <person name="Silva C.J."/>
            <person name="Stanger-Hall K.F."/>
            <person name="Hall D.W."/>
            <person name="Schmitz R.J."/>
            <person name="Nelson D.R."/>
            <person name="Lewis S.M."/>
            <person name="Shigenobu S."/>
            <person name="Bybee S.M."/>
            <person name="Larracuente A.M."/>
            <person name="Oba Y."/>
            <person name="Weng J.K."/>
        </authorList>
    </citation>
    <scope>NUCLEOTIDE SEQUENCE [LARGE SCALE GENOMIC DNA]</scope>
    <source>
        <strain evidence="2">1611_PpyrPB1</strain>
        <tissue evidence="2">Whole body</tissue>
    </source>
</reference>
<accession>A0A5N4AKL5</accession>
<evidence type="ECO:0000313" key="3">
    <source>
        <dbReference type="Proteomes" id="UP000327044"/>
    </source>
</evidence>
<evidence type="ECO:0000313" key="2">
    <source>
        <dbReference type="EMBL" id="KAB0797857.1"/>
    </source>
</evidence>
<proteinExistence type="predicted"/>
<dbReference type="Proteomes" id="UP000327044">
    <property type="component" value="Unassembled WGS sequence"/>
</dbReference>
<feature type="domain" description="Thioredoxin" evidence="1">
    <location>
        <begin position="1"/>
        <end position="112"/>
    </location>
</feature>
<comment type="caution">
    <text evidence="2">The sequence shown here is derived from an EMBL/GenBank/DDBJ whole genome shotgun (WGS) entry which is preliminary data.</text>
</comment>
<keyword evidence="3" id="KW-1185">Reference proteome</keyword>
<dbReference type="InterPro" id="IPR013766">
    <property type="entry name" value="Thioredoxin_domain"/>
</dbReference>
<dbReference type="PROSITE" id="PS00194">
    <property type="entry name" value="THIOREDOXIN_1"/>
    <property type="match status" value="1"/>
</dbReference>
<dbReference type="InParanoid" id="A0A5N4AKL5"/>
<dbReference type="AlphaFoldDB" id="A0A5N4AKL5"/>
<dbReference type="OrthoDB" id="10263751at2759"/>
<dbReference type="PANTHER" id="PTHR46135:SF3">
    <property type="entry name" value="NME_NM23 FAMILY MEMBER 8"/>
    <property type="match status" value="1"/>
</dbReference>
<sequence>MTKRLKLPAQDEIINDYQWEKLLETKALIVVEVHAGWCGPCTSMKPTIRRIKQQVGDDANFAVANSDDISHLAPFRDKSEPTWLFLSEGEIVNVMHGCKSKELVDLISAELKKEILIQRGEIERESLELGDVQKDESPLVKPPPALPEKAAEKEVLALPFDEELRYRPFSVSYE</sequence>
<name>A0A5N4AKL5_PHOPY</name>
<dbReference type="Pfam" id="PF00085">
    <property type="entry name" value="Thioredoxin"/>
    <property type="match status" value="1"/>
</dbReference>
<dbReference type="InterPro" id="IPR036249">
    <property type="entry name" value="Thioredoxin-like_sf"/>
</dbReference>
<dbReference type="PANTHER" id="PTHR46135">
    <property type="entry name" value="NME/NM23 FAMILY MEMBER 8"/>
    <property type="match status" value="1"/>
</dbReference>
<dbReference type="PROSITE" id="PS51352">
    <property type="entry name" value="THIOREDOXIN_2"/>
    <property type="match status" value="1"/>
</dbReference>
<protein>
    <recommendedName>
        <fullName evidence="1">Thioredoxin domain-containing protein</fullName>
    </recommendedName>
</protein>
<dbReference type="EMBL" id="VVIM01000006">
    <property type="protein sequence ID" value="KAB0797857.1"/>
    <property type="molecule type" value="Genomic_DNA"/>
</dbReference>
<dbReference type="Gene3D" id="3.40.30.10">
    <property type="entry name" value="Glutaredoxin"/>
    <property type="match status" value="1"/>
</dbReference>
<dbReference type="SUPFAM" id="SSF52833">
    <property type="entry name" value="Thioredoxin-like"/>
    <property type="match status" value="1"/>
</dbReference>
<organism evidence="2 3">
    <name type="scientific">Photinus pyralis</name>
    <name type="common">Common eastern firefly</name>
    <name type="synonym">Lampyris pyralis</name>
    <dbReference type="NCBI Taxonomy" id="7054"/>
    <lineage>
        <taxon>Eukaryota</taxon>
        <taxon>Metazoa</taxon>
        <taxon>Ecdysozoa</taxon>
        <taxon>Arthropoda</taxon>
        <taxon>Hexapoda</taxon>
        <taxon>Insecta</taxon>
        <taxon>Pterygota</taxon>
        <taxon>Neoptera</taxon>
        <taxon>Endopterygota</taxon>
        <taxon>Coleoptera</taxon>
        <taxon>Polyphaga</taxon>
        <taxon>Elateriformia</taxon>
        <taxon>Elateroidea</taxon>
        <taxon>Lampyridae</taxon>
        <taxon>Lampyrinae</taxon>
        <taxon>Photinus</taxon>
    </lineage>
</organism>
<dbReference type="InterPro" id="IPR017937">
    <property type="entry name" value="Thioredoxin_CS"/>
</dbReference>
<gene>
    <name evidence="2" type="ORF">PPYR_08850</name>
</gene>
<evidence type="ECO:0000259" key="1">
    <source>
        <dbReference type="PROSITE" id="PS51352"/>
    </source>
</evidence>
<dbReference type="InterPro" id="IPR051766">
    <property type="entry name" value="TXND_domain-containing"/>
</dbReference>